<gene>
    <name evidence="1" type="ORF">QAD02_018492</name>
</gene>
<organism evidence="1 2">
    <name type="scientific">Eretmocerus hayati</name>
    <dbReference type="NCBI Taxonomy" id="131215"/>
    <lineage>
        <taxon>Eukaryota</taxon>
        <taxon>Metazoa</taxon>
        <taxon>Ecdysozoa</taxon>
        <taxon>Arthropoda</taxon>
        <taxon>Hexapoda</taxon>
        <taxon>Insecta</taxon>
        <taxon>Pterygota</taxon>
        <taxon>Neoptera</taxon>
        <taxon>Endopterygota</taxon>
        <taxon>Hymenoptera</taxon>
        <taxon>Apocrita</taxon>
        <taxon>Proctotrupomorpha</taxon>
        <taxon>Chalcidoidea</taxon>
        <taxon>Aphelinidae</taxon>
        <taxon>Aphelininae</taxon>
        <taxon>Eretmocerus</taxon>
    </lineage>
</organism>
<name>A0ACC2PH00_9HYME</name>
<keyword evidence="2" id="KW-1185">Reference proteome</keyword>
<dbReference type="EMBL" id="CM056741">
    <property type="protein sequence ID" value="KAJ8682700.1"/>
    <property type="molecule type" value="Genomic_DNA"/>
</dbReference>
<evidence type="ECO:0000313" key="1">
    <source>
        <dbReference type="EMBL" id="KAJ8682700.1"/>
    </source>
</evidence>
<protein>
    <submittedName>
        <fullName evidence="1">Uncharacterized protein</fullName>
    </submittedName>
</protein>
<reference evidence="1" key="1">
    <citation type="submission" date="2023-04" db="EMBL/GenBank/DDBJ databases">
        <title>A chromosome-level genome assembly of the parasitoid wasp Eretmocerus hayati.</title>
        <authorList>
            <person name="Zhong Y."/>
            <person name="Liu S."/>
            <person name="Liu Y."/>
        </authorList>
    </citation>
    <scope>NUCLEOTIDE SEQUENCE</scope>
    <source>
        <strain evidence="1">ZJU_SS_LIU_2023</strain>
    </source>
</reference>
<sequence length="144" mass="16352">MGHMSLCYMRICDLLRVYGRHSRSASSIAQPKNTFKKEKPTSIVDKIKIDEKTIAKLEKISLVDFGNEAGIRRLESAVVFAQKLWEVQLDPSVKPLYTVLENEKLELREDQVNQGNCRNEILKNAKVVEDEYFVAPLGNAPKSS</sequence>
<evidence type="ECO:0000313" key="2">
    <source>
        <dbReference type="Proteomes" id="UP001239111"/>
    </source>
</evidence>
<comment type="caution">
    <text evidence="1">The sequence shown here is derived from an EMBL/GenBank/DDBJ whole genome shotgun (WGS) entry which is preliminary data.</text>
</comment>
<accession>A0ACC2PH00</accession>
<dbReference type="Proteomes" id="UP001239111">
    <property type="component" value="Chromosome 1"/>
</dbReference>
<proteinExistence type="predicted"/>